<evidence type="ECO:0000256" key="2">
    <source>
        <dbReference type="SAM" id="MobiDB-lite"/>
    </source>
</evidence>
<gene>
    <name evidence="4" type="ORF">NOG11_07950</name>
</gene>
<dbReference type="InterPro" id="IPR008462">
    <property type="entry name" value="CsbD"/>
</dbReference>
<reference evidence="4" key="1">
    <citation type="submission" date="2022-07" db="EMBL/GenBank/DDBJ databases">
        <title>Parvularcula maris sp. nov., an algicidal bacterium isolated from seawater.</title>
        <authorList>
            <person name="Li F."/>
        </authorList>
    </citation>
    <scope>NUCLEOTIDE SEQUENCE</scope>
    <source>
        <strain evidence="4">BGMRC 0090</strain>
    </source>
</reference>
<protein>
    <submittedName>
        <fullName evidence="4">CsbD family protein</fullName>
    </submittedName>
</protein>
<name>A0A9X2L9B9_9PROT</name>
<dbReference type="RefSeq" id="WP_256619193.1">
    <property type="nucleotide sequence ID" value="NZ_JANIBC010000004.1"/>
</dbReference>
<dbReference type="AlphaFoldDB" id="A0A9X2L9B9"/>
<organism evidence="4 5">
    <name type="scientific">Parvularcula maris</name>
    <dbReference type="NCBI Taxonomy" id="2965077"/>
    <lineage>
        <taxon>Bacteria</taxon>
        <taxon>Pseudomonadati</taxon>
        <taxon>Pseudomonadota</taxon>
        <taxon>Alphaproteobacteria</taxon>
        <taxon>Parvularculales</taxon>
        <taxon>Parvularculaceae</taxon>
        <taxon>Parvularcula</taxon>
    </lineage>
</organism>
<evidence type="ECO:0000313" key="5">
    <source>
        <dbReference type="Proteomes" id="UP001142610"/>
    </source>
</evidence>
<evidence type="ECO:0000313" key="4">
    <source>
        <dbReference type="EMBL" id="MCQ8185323.1"/>
    </source>
</evidence>
<accession>A0A9X2L9B9</accession>
<feature type="compositionally biased region" description="Basic and acidic residues" evidence="2">
    <location>
        <begin position="34"/>
        <end position="45"/>
    </location>
</feature>
<proteinExistence type="inferred from homology"/>
<feature type="region of interest" description="Disordered" evidence="2">
    <location>
        <begin position="1"/>
        <end position="62"/>
    </location>
</feature>
<dbReference type="Proteomes" id="UP001142610">
    <property type="component" value="Unassembled WGS sequence"/>
</dbReference>
<dbReference type="EMBL" id="JANIBC010000004">
    <property type="protein sequence ID" value="MCQ8185323.1"/>
    <property type="molecule type" value="Genomic_DNA"/>
</dbReference>
<dbReference type="InterPro" id="IPR036629">
    <property type="entry name" value="YjbJ_sf"/>
</dbReference>
<keyword evidence="5" id="KW-1185">Reference proteome</keyword>
<sequence>MAHQTSTETKAEGSADQLGGQIKETVGAATGDESLERQGENDQRKGSLKKAWGNVKDAFSKK</sequence>
<dbReference type="Gene3D" id="1.10.1470.10">
    <property type="entry name" value="YjbJ"/>
    <property type="match status" value="1"/>
</dbReference>
<feature type="domain" description="CsbD-like" evidence="3">
    <location>
        <begin position="10"/>
        <end position="61"/>
    </location>
</feature>
<comment type="similarity">
    <text evidence="1">Belongs to the UPF0337 (CsbD) family.</text>
</comment>
<dbReference type="SUPFAM" id="SSF69047">
    <property type="entry name" value="Hypothetical protein YjbJ"/>
    <property type="match status" value="1"/>
</dbReference>
<dbReference type="Pfam" id="PF05532">
    <property type="entry name" value="CsbD"/>
    <property type="match status" value="1"/>
</dbReference>
<evidence type="ECO:0000256" key="1">
    <source>
        <dbReference type="ARBA" id="ARBA00009129"/>
    </source>
</evidence>
<evidence type="ECO:0000259" key="3">
    <source>
        <dbReference type="Pfam" id="PF05532"/>
    </source>
</evidence>
<comment type="caution">
    <text evidence="4">The sequence shown here is derived from an EMBL/GenBank/DDBJ whole genome shotgun (WGS) entry which is preliminary data.</text>
</comment>